<name>A0A5C6DBP3_9BACT</name>
<dbReference type="EMBL" id="SJPY01000015">
    <property type="protein sequence ID" value="TWU33181.1"/>
    <property type="molecule type" value="Genomic_DNA"/>
</dbReference>
<accession>A0A5C6DBP3</accession>
<sequence>MRILTLGALIVSVGTLAALPFRRSAPDVDLLPPPSIHDAVSVVSPSNAGRHAAVPVKSAVELSQTTKPRETVDPVAKLEAEIRAIDAFADPASPAYSWNEASEPAKPQKVVKPLTYEDLAVPLARPPIIQERFNATEPGSVDSYAASKPVLAANENARRMRPLTINDSMNESANGSSQPFVRTQTSPRAGLSDASTSARNSIGQKAKFASSAERPTEPTLPLPVEPATPRKRYWIVQP</sequence>
<proteinExistence type="predicted"/>
<keyword evidence="3" id="KW-1185">Reference proteome</keyword>
<evidence type="ECO:0000313" key="3">
    <source>
        <dbReference type="Proteomes" id="UP000315471"/>
    </source>
</evidence>
<dbReference type="RefSeq" id="WP_146602832.1">
    <property type="nucleotide sequence ID" value="NZ_SJPY01000015.1"/>
</dbReference>
<evidence type="ECO:0000313" key="2">
    <source>
        <dbReference type="EMBL" id="TWU33181.1"/>
    </source>
</evidence>
<feature type="compositionally biased region" description="Basic residues" evidence="1">
    <location>
        <begin position="229"/>
        <end position="238"/>
    </location>
</feature>
<reference evidence="2 3" key="1">
    <citation type="submission" date="2019-02" db="EMBL/GenBank/DDBJ databases">
        <title>Deep-cultivation of Planctomycetes and their phenomic and genomic characterization uncovers novel biology.</title>
        <authorList>
            <person name="Wiegand S."/>
            <person name="Jogler M."/>
            <person name="Boedeker C."/>
            <person name="Pinto D."/>
            <person name="Vollmers J."/>
            <person name="Rivas-Marin E."/>
            <person name="Kohn T."/>
            <person name="Peeters S.H."/>
            <person name="Heuer A."/>
            <person name="Rast P."/>
            <person name="Oberbeckmann S."/>
            <person name="Bunk B."/>
            <person name="Jeske O."/>
            <person name="Meyerdierks A."/>
            <person name="Storesund J.E."/>
            <person name="Kallscheuer N."/>
            <person name="Luecker S."/>
            <person name="Lage O.M."/>
            <person name="Pohl T."/>
            <person name="Merkel B.J."/>
            <person name="Hornburger P."/>
            <person name="Mueller R.-W."/>
            <person name="Bruemmer F."/>
            <person name="Labrenz M."/>
            <person name="Spormann A.M."/>
            <person name="Op Den Camp H."/>
            <person name="Overmann J."/>
            <person name="Amann R."/>
            <person name="Jetten M.S.M."/>
            <person name="Mascher T."/>
            <person name="Medema M.H."/>
            <person name="Devos D.P."/>
            <person name="Kaster A.-K."/>
            <person name="Ovreas L."/>
            <person name="Rohde M."/>
            <person name="Galperin M.Y."/>
            <person name="Jogler C."/>
        </authorList>
    </citation>
    <scope>NUCLEOTIDE SEQUENCE [LARGE SCALE GENOMIC DNA]</scope>
    <source>
        <strain evidence="2 3">Q31b</strain>
    </source>
</reference>
<protein>
    <submittedName>
        <fullName evidence="2">Uncharacterized protein</fullName>
    </submittedName>
</protein>
<comment type="caution">
    <text evidence="2">The sequence shown here is derived from an EMBL/GenBank/DDBJ whole genome shotgun (WGS) entry which is preliminary data.</text>
</comment>
<dbReference type="AlphaFoldDB" id="A0A5C6DBP3"/>
<dbReference type="OrthoDB" id="276332at2"/>
<evidence type="ECO:0000256" key="1">
    <source>
        <dbReference type="SAM" id="MobiDB-lite"/>
    </source>
</evidence>
<gene>
    <name evidence="2" type="ORF">Q31b_57890</name>
</gene>
<dbReference type="Proteomes" id="UP000315471">
    <property type="component" value="Unassembled WGS sequence"/>
</dbReference>
<feature type="region of interest" description="Disordered" evidence="1">
    <location>
        <begin position="166"/>
        <end position="238"/>
    </location>
</feature>
<organism evidence="2 3">
    <name type="scientific">Novipirellula aureliae</name>
    <dbReference type="NCBI Taxonomy" id="2527966"/>
    <lineage>
        <taxon>Bacteria</taxon>
        <taxon>Pseudomonadati</taxon>
        <taxon>Planctomycetota</taxon>
        <taxon>Planctomycetia</taxon>
        <taxon>Pirellulales</taxon>
        <taxon>Pirellulaceae</taxon>
        <taxon>Novipirellula</taxon>
    </lineage>
</organism>
<feature type="compositionally biased region" description="Polar residues" evidence="1">
    <location>
        <begin position="166"/>
        <end position="203"/>
    </location>
</feature>